<comment type="caution">
    <text evidence="2">The sequence shown here is derived from an EMBL/GenBank/DDBJ whole genome shotgun (WGS) entry which is preliminary data.</text>
</comment>
<evidence type="ECO:0000313" key="2">
    <source>
        <dbReference type="EMBL" id="GAA3580557.1"/>
    </source>
</evidence>
<accession>A0ABP6YBN8</accession>
<feature type="region of interest" description="Disordered" evidence="1">
    <location>
        <begin position="1"/>
        <end position="44"/>
    </location>
</feature>
<name>A0ABP6YBN8_9ACTN</name>
<keyword evidence="3" id="KW-1185">Reference proteome</keyword>
<dbReference type="EMBL" id="BAABAA010000008">
    <property type="protein sequence ID" value="GAA3580557.1"/>
    <property type="molecule type" value="Genomic_DNA"/>
</dbReference>
<gene>
    <name evidence="2" type="ORF">GCM10022235_58560</name>
</gene>
<organism evidence="2 3">
    <name type="scientific">Kribbella ginsengisoli</name>
    <dbReference type="NCBI Taxonomy" id="363865"/>
    <lineage>
        <taxon>Bacteria</taxon>
        <taxon>Bacillati</taxon>
        <taxon>Actinomycetota</taxon>
        <taxon>Actinomycetes</taxon>
        <taxon>Propionibacteriales</taxon>
        <taxon>Kribbellaceae</taxon>
        <taxon>Kribbella</taxon>
    </lineage>
</organism>
<protein>
    <submittedName>
        <fullName evidence="2">Uncharacterized protein</fullName>
    </submittedName>
</protein>
<sequence length="113" mass="11991">MIGPYEIDQPVSAHNLTGVESENRQHGIPPLTGDRSGDPVLGNVNWAENSHHQLAGPRVSLRRVLAHDLCQPLSATQAAPSGPSIVSVAQLPTPTPDSQVFDVFIGVNGHLPH</sequence>
<proteinExistence type="predicted"/>
<evidence type="ECO:0000256" key="1">
    <source>
        <dbReference type="SAM" id="MobiDB-lite"/>
    </source>
</evidence>
<dbReference type="Proteomes" id="UP001501222">
    <property type="component" value="Unassembled WGS sequence"/>
</dbReference>
<reference evidence="3" key="1">
    <citation type="journal article" date="2019" name="Int. J. Syst. Evol. Microbiol.">
        <title>The Global Catalogue of Microorganisms (GCM) 10K type strain sequencing project: providing services to taxonomists for standard genome sequencing and annotation.</title>
        <authorList>
            <consortium name="The Broad Institute Genomics Platform"/>
            <consortium name="The Broad Institute Genome Sequencing Center for Infectious Disease"/>
            <person name="Wu L."/>
            <person name="Ma J."/>
        </authorList>
    </citation>
    <scope>NUCLEOTIDE SEQUENCE [LARGE SCALE GENOMIC DNA]</scope>
    <source>
        <strain evidence="3">JCM 16928</strain>
    </source>
</reference>
<evidence type="ECO:0000313" key="3">
    <source>
        <dbReference type="Proteomes" id="UP001501222"/>
    </source>
</evidence>